<reference evidence="2" key="1">
    <citation type="journal article" date="2022" name="Mol. Ecol. Resour.">
        <title>The genomes of chicory, endive, great burdock and yacon provide insights into Asteraceae palaeo-polyploidization history and plant inulin production.</title>
        <authorList>
            <person name="Fan W."/>
            <person name="Wang S."/>
            <person name="Wang H."/>
            <person name="Wang A."/>
            <person name="Jiang F."/>
            <person name="Liu H."/>
            <person name="Zhao H."/>
            <person name="Xu D."/>
            <person name="Zhang Y."/>
        </authorList>
    </citation>
    <scope>NUCLEOTIDE SEQUENCE [LARGE SCALE GENOMIC DNA]</scope>
    <source>
        <strain evidence="2">cv. Niubang</strain>
    </source>
</reference>
<keyword evidence="2" id="KW-1185">Reference proteome</keyword>
<reference evidence="1 2" key="2">
    <citation type="journal article" date="2022" name="Mol. Ecol. Resour.">
        <title>The genomes of chicory, endive, great burdock and yacon provide insights into Asteraceae paleo-polyploidization history and plant inulin production.</title>
        <authorList>
            <person name="Fan W."/>
            <person name="Wang S."/>
            <person name="Wang H."/>
            <person name="Wang A."/>
            <person name="Jiang F."/>
            <person name="Liu H."/>
            <person name="Zhao H."/>
            <person name="Xu D."/>
            <person name="Zhang Y."/>
        </authorList>
    </citation>
    <scope>NUCLEOTIDE SEQUENCE [LARGE SCALE GENOMIC DNA]</scope>
    <source>
        <strain evidence="2">cv. Niubang</strain>
    </source>
</reference>
<proteinExistence type="predicted"/>
<name>A0ACB9CL03_ARCLA</name>
<sequence>MGLLFSSCRHLKPNPSASEVSQSIDRSIDLTSQIDQSLKTQKSITAYVPAWLLLRLPICRCLRPSVRPSSAHSPNHLNTLSEVLSTFAPLKSRLRTRTPSSCRGRRLLVPVAVSCFPLSFSLILFQEIKSELTFKNIV</sequence>
<evidence type="ECO:0000313" key="1">
    <source>
        <dbReference type="EMBL" id="KAI3734925.1"/>
    </source>
</evidence>
<dbReference type="Proteomes" id="UP001055879">
    <property type="component" value="Linkage Group LG04"/>
</dbReference>
<comment type="caution">
    <text evidence="1">The sequence shown here is derived from an EMBL/GenBank/DDBJ whole genome shotgun (WGS) entry which is preliminary data.</text>
</comment>
<protein>
    <submittedName>
        <fullName evidence="1">Uncharacterized protein</fullName>
    </submittedName>
</protein>
<dbReference type="EMBL" id="CM042050">
    <property type="protein sequence ID" value="KAI3734925.1"/>
    <property type="molecule type" value="Genomic_DNA"/>
</dbReference>
<gene>
    <name evidence="1" type="ORF">L6452_14407</name>
</gene>
<accession>A0ACB9CL03</accession>
<evidence type="ECO:0000313" key="2">
    <source>
        <dbReference type="Proteomes" id="UP001055879"/>
    </source>
</evidence>
<organism evidence="1 2">
    <name type="scientific">Arctium lappa</name>
    <name type="common">Greater burdock</name>
    <name type="synonym">Lappa major</name>
    <dbReference type="NCBI Taxonomy" id="4217"/>
    <lineage>
        <taxon>Eukaryota</taxon>
        <taxon>Viridiplantae</taxon>
        <taxon>Streptophyta</taxon>
        <taxon>Embryophyta</taxon>
        <taxon>Tracheophyta</taxon>
        <taxon>Spermatophyta</taxon>
        <taxon>Magnoliopsida</taxon>
        <taxon>eudicotyledons</taxon>
        <taxon>Gunneridae</taxon>
        <taxon>Pentapetalae</taxon>
        <taxon>asterids</taxon>
        <taxon>campanulids</taxon>
        <taxon>Asterales</taxon>
        <taxon>Asteraceae</taxon>
        <taxon>Carduoideae</taxon>
        <taxon>Cardueae</taxon>
        <taxon>Arctiinae</taxon>
        <taxon>Arctium</taxon>
    </lineage>
</organism>